<organism evidence="3 4">
    <name type="scientific">Roseibium sediminicola</name>
    <dbReference type="NCBI Taxonomy" id="2933272"/>
    <lineage>
        <taxon>Bacteria</taxon>
        <taxon>Pseudomonadati</taxon>
        <taxon>Pseudomonadota</taxon>
        <taxon>Alphaproteobacteria</taxon>
        <taxon>Hyphomicrobiales</taxon>
        <taxon>Stappiaceae</taxon>
        <taxon>Roseibium</taxon>
    </lineage>
</organism>
<feature type="region of interest" description="Disordered" evidence="1">
    <location>
        <begin position="1"/>
        <end position="24"/>
    </location>
</feature>
<accession>A0ABT0GVW5</accession>
<keyword evidence="2" id="KW-1133">Transmembrane helix</keyword>
<keyword evidence="2" id="KW-0812">Transmembrane</keyword>
<name>A0ABT0GVW5_9HYPH</name>
<proteinExistence type="predicted"/>
<dbReference type="RefSeq" id="WP_248155587.1">
    <property type="nucleotide sequence ID" value="NZ_JALNMJ010000010.1"/>
</dbReference>
<feature type="compositionally biased region" description="Basic and acidic residues" evidence="1">
    <location>
        <begin position="1"/>
        <end position="10"/>
    </location>
</feature>
<keyword evidence="4" id="KW-1185">Reference proteome</keyword>
<gene>
    <name evidence="3" type="ORF">M0H32_15490</name>
</gene>
<comment type="caution">
    <text evidence="3">The sequence shown here is derived from an EMBL/GenBank/DDBJ whole genome shotgun (WGS) entry which is preliminary data.</text>
</comment>
<dbReference type="EMBL" id="JALNMJ010000010">
    <property type="protein sequence ID" value="MCK7613576.1"/>
    <property type="molecule type" value="Genomic_DNA"/>
</dbReference>
<sequence>MRLISKEKSETTGSGMSENRRSSEREPFLFRLANAVDFVVGILTAEIAMVLLVLFAALILGASFVGILLEFVIGTAVLAAVAGLAYFASDDV</sequence>
<evidence type="ECO:0000256" key="1">
    <source>
        <dbReference type="SAM" id="MobiDB-lite"/>
    </source>
</evidence>
<evidence type="ECO:0000313" key="3">
    <source>
        <dbReference type="EMBL" id="MCK7613576.1"/>
    </source>
</evidence>
<reference evidence="3" key="1">
    <citation type="submission" date="2022-04" db="EMBL/GenBank/DDBJ databases">
        <title>Roseibium sp. CAU 1639 isolated from mud.</title>
        <authorList>
            <person name="Kim W."/>
        </authorList>
    </citation>
    <scope>NUCLEOTIDE SEQUENCE</scope>
    <source>
        <strain evidence="3">CAU 1639</strain>
    </source>
</reference>
<protein>
    <submittedName>
        <fullName evidence="3">Uncharacterized protein</fullName>
    </submittedName>
</protein>
<evidence type="ECO:0000256" key="2">
    <source>
        <dbReference type="SAM" id="Phobius"/>
    </source>
</evidence>
<feature type="transmembrane region" description="Helical" evidence="2">
    <location>
        <begin position="38"/>
        <end position="60"/>
    </location>
</feature>
<evidence type="ECO:0000313" key="4">
    <source>
        <dbReference type="Proteomes" id="UP001431221"/>
    </source>
</evidence>
<feature type="transmembrane region" description="Helical" evidence="2">
    <location>
        <begin position="67"/>
        <end position="88"/>
    </location>
</feature>
<keyword evidence="2" id="KW-0472">Membrane</keyword>
<dbReference type="Proteomes" id="UP001431221">
    <property type="component" value="Unassembled WGS sequence"/>
</dbReference>